<accession>A0AA88A9K3</accession>
<dbReference type="Gene3D" id="3.30.300.30">
    <property type="match status" value="1"/>
</dbReference>
<feature type="region of interest" description="Disordered" evidence="5">
    <location>
        <begin position="1"/>
        <end position="36"/>
    </location>
</feature>
<evidence type="ECO:0000313" key="8">
    <source>
        <dbReference type="EMBL" id="GMN49172.1"/>
    </source>
</evidence>
<dbReference type="InterPro" id="IPR045851">
    <property type="entry name" value="AMP-bd_C_sf"/>
</dbReference>
<dbReference type="Proteomes" id="UP001187192">
    <property type="component" value="Unassembled WGS sequence"/>
</dbReference>
<feature type="compositionally biased region" description="Polar residues" evidence="5">
    <location>
        <begin position="1"/>
        <end position="25"/>
    </location>
</feature>
<dbReference type="PANTHER" id="PTHR24096">
    <property type="entry name" value="LONG-CHAIN-FATTY-ACID--COA LIGASE"/>
    <property type="match status" value="1"/>
</dbReference>
<dbReference type="AlphaFoldDB" id="A0AA88A9K3"/>
<feature type="domain" description="AMP-dependent synthetase/ligase" evidence="6">
    <location>
        <begin position="58"/>
        <end position="402"/>
    </location>
</feature>
<keyword evidence="9" id="KW-1185">Reference proteome</keyword>
<dbReference type="InterPro" id="IPR000873">
    <property type="entry name" value="AMP-dep_synth/lig_dom"/>
</dbReference>
<keyword evidence="3" id="KW-0963">Cytoplasm</keyword>
<dbReference type="PANTHER" id="PTHR24096:SF362">
    <property type="entry name" value="4-COUMARATE--COA LIGASE-LIKE 9"/>
    <property type="match status" value="1"/>
</dbReference>
<evidence type="ECO:0008006" key="10">
    <source>
        <dbReference type="Google" id="ProtNLM"/>
    </source>
</evidence>
<dbReference type="EMBL" id="BTGU01000030">
    <property type="protein sequence ID" value="GMN49172.1"/>
    <property type="molecule type" value="Genomic_DNA"/>
</dbReference>
<evidence type="ECO:0000256" key="3">
    <source>
        <dbReference type="ARBA" id="ARBA00022490"/>
    </source>
</evidence>
<dbReference type="SUPFAM" id="SSF56801">
    <property type="entry name" value="Acetyl-CoA synthetase-like"/>
    <property type="match status" value="1"/>
</dbReference>
<dbReference type="GO" id="GO:0005737">
    <property type="term" value="C:cytoplasm"/>
    <property type="evidence" value="ECO:0007669"/>
    <property type="project" value="UniProtKB-SubCell"/>
</dbReference>
<evidence type="ECO:0000256" key="2">
    <source>
        <dbReference type="ARBA" id="ARBA00006432"/>
    </source>
</evidence>
<dbReference type="CDD" id="cd05904">
    <property type="entry name" value="4CL"/>
    <property type="match status" value="1"/>
</dbReference>
<evidence type="ECO:0000256" key="1">
    <source>
        <dbReference type="ARBA" id="ARBA00004496"/>
    </source>
</evidence>
<reference evidence="8" key="1">
    <citation type="submission" date="2023-07" db="EMBL/GenBank/DDBJ databases">
        <title>draft genome sequence of fig (Ficus carica).</title>
        <authorList>
            <person name="Takahashi T."/>
            <person name="Nishimura K."/>
        </authorList>
    </citation>
    <scope>NUCLEOTIDE SEQUENCE</scope>
</reference>
<feature type="domain" description="AMP-binding enzyme C-terminal" evidence="7">
    <location>
        <begin position="454"/>
        <end position="529"/>
    </location>
</feature>
<evidence type="ECO:0000259" key="6">
    <source>
        <dbReference type="Pfam" id="PF00501"/>
    </source>
</evidence>
<evidence type="ECO:0000256" key="5">
    <source>
        <dbReference type="SAM" id="MobiDB-lite"/>
    </source>
</evidence>
<protein>
    <recommendedName>
        <fullName evidence="10">4-coumarate--CoA ligase</fullName>
    </recommendedName>
</protein>
<dbReference type="InterPro" id="IPR020845">
    <property type="entry name" value="AMP-binding_CS"/>
</dbReference>
<sequence length="547" mass="59074">MASQNQDRTSTIDATSGFCSETGTFHSLRPPSTLPPEKTPLSVADYVLSHLHASPPPPSTAALIDTSTGRRILYPDFTRRVGNLAASLQTTLGISAGDSAFVLSPISIHIPILYYSLLSLGAVISPSHPASSDSEISRQIQLCKPAVAFATAETAAKIPSLRYGVVLIDSPEFESMMTSEIGEFRRVEVSQSDTATILYSSGTTGPVKGVELTHRNWISVLAGAYAVRGGQAKSPPAVLLCAVPYFHVYGFGYCVRALALGETLVVVTGRFDLRRMLRTIGELRIRHVAMAPPMIVAIMKDWSVTDGCDLSSLEVVGCGGAPLRRSVIEQLRKRLPNAYGLTESTGRVFGIVGLKESLVEGATGKLMPNFQAKIVDPETGTSLPPSTPGELYLKGPFVMKGYVGDKEATAAVLDSDGWLRTGDLCYIDNEGYLFIMDRLKELIKYKGYQVAPAELEHLLQSRPDITDAAVVPYPDEEAGQVPMAFVVKCAGSVVHESEIMDFIAKQVAPYKKIRKLKFIDAIPKNAQGKVLRRELIKLASSNLASKL</sequence>
<dbReference type="GO" id="GO:0016405">
    <property type="term" value="F:CoA-ligase activity"/>
    <property type="evidence" value="ECO:0007669"/>
    <property type="project" value="TreeGrafter"/>
</dbReference>
<comment type="caution">
    <text evidence="8">The sequence shown here is derived from an EMBL/GenBank/DDBJ whole genome shotgun (WGS) entry which is preliminary data.</text>
</comment>
<dbReference type="Pfam" id="PF13193">
    <property type="entry name" value="AMP-binding_C"/>
    <property type="match status" value="1"/>
</dbReference>
<dbReference type="FunFam" id="3.30.300.30:FF:000007">
    <property type="entry name" value="4-coumarate--CoA ligase 2"/>
    <property type="match status" value="1"/>
</dbReference>
<dbReference type="PROSITE" id="PS00455">
    <property type="entry name" value="AMP_BINDING"/>
    <property type="match status" value="1"/>
</dbReference>
<name>A0AA88A9K3_FICCA</name>
<proteinExistence type="inferred from homology"/>
<dbReference type="Gene3D" id="3.40.50.12780">
    <property type="entry name" value="N-terminal domain of ligase-like"/>
    <property type="match status" value="1"/>
</dbReference>
<dbReference type="InterPro" id="IPR042099">
    <property type="entry name" value="ANL_N_sf"/>
</dbReference>
<evidence type="ECO:0000256" key="4">
    <source>
        <dbReference type="ARBA" id="ARBA00022598"/>
    </source>
</evidence>
<evidence type="ECO:0000259" key="7">
    <source>
        <dbReference type="Pfam" id="PF13193"/>
    </source>
</evidence>
<organism evidence="8 9">
    <name type="scientific">Ficus carica</name>
    <name type="common">Common fig</name>
    <dbReference type="NCBI Taxonomy" id="3494"/>
    <lineage>
        <taxon>Eukaryota</taxon>
        <taxon>Viridiplantae</taxon>
        <taxon>Streptophyta</taxon>
        <taxon>Embryophyta</taxon>
        <taxon>Tracheophyta</taxon>
        <taxon>Spermatophyta</taxon>
        <taxon>Magnoliopsida</taxon>
        <taxon>eudicotyledons</taxon>
        <taxon>Gunneridae</taxon>
        <taxon>Pentapetalae</taxon>
        <taxon>rosids</taxon>
        <taxon>fabids</taxon>
        <taxon>Rosales</taxon>
        <taxon>Moraceae</taxon>
        <taxon>Ficeae</taxon>
        <taxon>Ficus</taxon>
    </lineage>
</organism>
<evidence type="ECO:0000313" key="9">
    <source>
        <dbReference type="Proteomes" id="UP001187192"/>
    </source>
</evidence>
<gene>
    <name evidence="8" type="ORF">TIFTF001_018332</name>
</gene>
<dbReference type="InterPro" id="IPR025110">
    <property type="entry name" value="AMP-bd_C"/>
</dbReference>
<dbReference type="Pfam" id="PF00501">
    <property type="entry name" value="AMP-binding"/>
    <property type="match status" value="1"/>
</dbReference>
<comment type="similarity">
    <text evidence="2">Belongs to the ATP-dependent AMP-binding enzyme family.</text>
</comment>
<comment type="subcellular location">
    <subcellularLocation>
        <location evidence="1">Cytoplasm</location>
    </subcellularLocation>
</comment>
<keyword evidence="4" id="KW-0436">Ligase</keyword>